<name>A0A8H8CZ35_AJECA</name>
<evidence type="ECO:0000256" key="1">
    <source>
        <dbReference type="SAM" id="MobiDB-lite"/>
    </source>
</evidence>
<dbReference type="EMBL" id="JAEVHI010000003">
    <property type="protein sequence ID" value="KAG5295786.1"/>
    <property type="molecule type" value="Genomic_DNA"/>
</dbReference>
<keyword evidence="2" id="KW-0418">Kinase</keyword>
<evidence type="ECO:0000313" key="3">
    <source>
        <dbReference type="Proteomes" id="UP000670092"/>
    </source>
</evidence>
<keyword evidence="2" id="KW-0808">Transferase</keyword>
<dbReference type="OrthoDB" id="10448024at2759"/>
<proteinExistence type="predicted"/>
<dbReference type="AlphaFoldDB" id="A0A8H8CZ35"/>
<gene>
    <name evidence="2" type="ORF">I7I52_06175</name>
</gene>
<protein>
    <submittedName>
        <fullName evidence="2">Ribitol kinase</fullName>
    </submittedName>
</protein>
<accession>A0A8H8CZ35</accession>
<feature type="compositionally biased region" description="Polar residues" evidence="1">
    <location>
        <begin position="1"/>
        <end position="27"/>
    </location>
</feature>
<dbReference type="Proteomes" id="UP000670092">
    <property type="component" value="Unassembled WGS sequence"/>
</dbReference>
<dbReference type="VEuPathDB" id="FungiDB:I7I52_06175"/>
<organism evidence="2 3">
    <name type="scientific">Ajellomyces capsulatus</name>
    <name type="common">Darling's disease fungus</name>
    <name type="synonym">Histoplasma capsulatum</name>
    <dbReference type="NCBI Taxonomy" id="5037"/>
    <lineage>
        <taxon>Eukaryota</taxon>
        <taxon>Fungi</taxon>
        <taxon>Dikarya</taxon>
        <taxon>Ascomycota</taxon>
        <taxon>Pezizomycotina</taxon>
        <taxon>Eurotiomycetes</taxon>
        <taxon>Eurotiomycetidae</taxon>
        <taxon>Onygenales</taxon>
        <taxon>Ajellomycetaceae</taxon>
        <taxon>Histoplasma</taxon>
    </lineage>
</organism>
<comment type="caution">
    <text evidence="2">The sequence shown here is derived from an EMBL/GenBank/DDBJ whole genome shotgun (WGS) entry which is preliminary data.</text>
</comment>
<sequence>MMMTNLSLLRAPNSTRTATSFSGSTTAPSRRLRRSMPLPIIYSAMWVARCPLKWRSPRFCGSRVTCQRSSLTVANSTT</sequence>
<feature type="region of interest" description="Disordered" evidence="1">
    <location>
        <begin position="1"/>
        <end position="30"/>
    </location>
</feature>
<reference evidence="2 3" key="1">
    <citation type="submission" date="2021-01" db="EMBL/GenBank/DDBJ databases">
        <title>Chromosome-level genome assembly of a human fungal pathogen reveals clustering of transcriptionally co-regulated genes.</title>
        <authorList>
            <person name="Voorhies M."/>
            <person name="Cohen S."/>
            <person name="Shea T.P."/>
            <person name="Petrus S."/>
            <person name="Munoz J.F."/>
            <person name="Poplawski S."/>
            <person name="Goldman W.E."/>
            <person name="Michael T."/>
            <person name="Cuomo C.A."/>
            <person name="Sil A."/>
            <person name="Beyhan S."/>
        </authorList>
    </citation>
    <scope>NUCLEOTIDE SEQUENCE [LARGE SCALE GENOMIC DNA]</scope>
    <source>
        <strain evidence="2 3">G184AR</strain>
    </source>
</reference>
<dbReference type="GO" id="GO:0016301">
    <property type="term" value="F:kinase activity"/>
    <property type="evidence" value="ECO:0007669"/>
    <property type="project" value="UniProtKB-KW"/>
</dbReference>
<evidence type="ECO:0000313" key="2">
    <source>
        <dbReference type="EMBL" id="KAG5295786.1"/>
    </source>
</evidence>